<feature type="non-terminal residue" evidence="1">
    <location>
        <position position="143"/>
    </location>
</feature>
<comment type="caution">
    <text evidence="1">The sequence shown here is derived from an EMBL/GenBank/DDBJ whole genome shotgun (WGS) entry which is preliminary data.</text>
</comment>
<evidence type="ECO:0000313" key="1">
    <source>
        <dbReference type="EMBL" id="KAJ7700669.1"/>
    </source>
</evidence>
<sequence>PSWMFLPSPRNITVESGWRTLFYTWGINILEFFEPGVIDGFFEPGNIIHEQTSNWIWFPVIQRSLDAFCDQQNNHRIRKQSGKSLPSGETPNQFYSNPTAYGGEHCLIPIDEEVVDALLADCEEGYEKMRYVEDDFTIIAQAA</sequence>
<proteinExistence type="predicted"/>
<gene>
    <name evidence="1" type="ORF">B0H17DRAFT_856842</name>
</gene>
<evidence type="ECO:0000313" key="2">
    <source>
        <dbReference type="Proteomes" id="UP001221757"/>
    </source>
</evidence>
<protein>
    <submittedName>
        <fullName evidence="1">Uncharacterized protein</fullName>
    </submittedName>
</protein>
<accession>A0AAD7DY33</accession>
<dbReference type="EMBL" id="JARKIE010000019">
    <property type="protein sequence ID" value="KAJ7700669.1"/>
    <property type="molecule type" value="Genomic_DNA"/>
</dbReference>
<reference evidence="1" key="1">
    <citation type="submission" date="2023-03" db="EMBL/GenBank/DDBJ databases">
        <title>Massive genome expansion in bonnet fungi (Mycena s.s.) driven by repeated elements and novel gene families across ecological guilds.</title>
        <authorList>
            <consortium name="Lawrence Berkeley National Laboratory"/>
            <person name="Harder C.B."/>
            <person name="Miyauchi S."/>
            <person name="Viragh M."/>
            <person name="Kuo A."/>
            <person name="Thoen E."/>
            <person name="Andreopoulos B."/>
            <person name="Lu D."/>
            <person name="Skrede I."/>
            <person name="Drula E."/>
            <person name="Henrissat B."/>
            <person name="Morin E."/>
            <person name="Kohler A."/>
            <person name="Barry K."/>
            <person name="LaButti K."/>
            <person name="Morin E."/>
            <person name="Salamov A."/>
            <person name="Lipzen A."/>
            <person name="Mereny Z."/>
            <person name="Hegedus B."/>
            <person name="Baldrian P."/>
            <person name="Stursova M."/>
            <person name="Weitz H."/>
            <person name="Taylor A."/>
            <person name="Grigoriev I.V."/>
            <person name="Nagy L.G."/>
            <person name="Martin F."/>
            <person name="Kauserud H."/>
        </authorList>
    </citation>
    <scope>NUCLEOTIDE SEQUENCE</scope>
    <source>
        <strain evidence="1">CBHHK067</strain>
    </source>
</reference>
<dbReference type="AlphaFoldDB" id="A0AAD7DY33"/>
<name>A0AAD7DY33_MYCRO</name>
<keyword evidence="2" id="KW-1185">Reference proteome</keyword>
<organism evidence="1 2">
    <name type="scientific">Mycena rosella</name>
    <name type="common">Pink bonnet</name>
    <name type="synonym">Agaricus rosellus</name>
    <dbReference type="NCBI Taxonomy" id="1033263"/>
    <lineage>
        <taxon>Eukaryota</taxon>
        <taxon>Fungi</taxon>
        <taxon>Dikarya</taxon>
        <taxon>Basidiomycota</taxon>
        <taxon>Agaricomycotina</taxon>
        <taxon>Agaricomycetes</taxon>
        <taxon>Agaricomycetidae</taxon>
        <taxon>Agaricales</taxon>
        <taxon>Marasmiineae</taxon>
        <taxon>Mycenaceae</taxon>
        <taxon>Mycena</taxon>
    </lineage>
</organism>
<dbReference type="Proteomes" id="UP001221757">
    <property type="component" value="Unassembled WGS sequence"/>
</dbReference>
<feature type="non-terminal residue" evidence="1">
    <location>
        <position position="1"/>
    </location>
</feature>